<reference evidence="2 3" key="1">
    <citation type="submission" date="2010-05" db="EMBL/GenBank/DDBJ databases">
        <title>The Genome Sequence of Thecamonas trahens ATCC 50062.</title>
        <authorList>
            <consortium name="The Broad Institute Genome Sequencing Platform"/>
            <person name="Russ C."/>
            <person name="Cuomo C."/>
            <person name="Shea T."/>
            <person name="Young S.K."/>
            <person name="Zeng Q."/>
            <person name="Koehrsen M."/>
            <person name="Haas B."/>
            <person name="Borodovsky M."/>
            <person name="Guigo R."/>
            <person name="Alvarado L."/>
            <person name="Berlin A."/>
            <person name="Bochicchio J."/>
            <person name="Borenstein D."/>
            <person name="Chapman S."/>
            <person name="Chen Z."/>
            <person name="Freedman E."/>
            <person name="Gellesch M."/>
            <person name="Goldberg J."/>
            <person name="Griggs A."/>
            <person name="Gujja S."/>
            <person name="Heilman E."/>
            <person name="Heiman D."/>
            <person name="Hepburn T."/>
            <person name="Howarth C."/>
            <person name="Jen D."/>
            <person name="Larson L."/>
            <person name="Mehta T."/>
            <person name="Park D."/>
            <person name="Pearson M."/>
            <person name="Roberts A."/>
            <person name="Saif S."/>
            <person name="Shenoy N."/>
            <person name="Sisk P."/>
            <person name="Stolte C."/>
            <person name="Sykes S."/>
            <person name="Thomson T."/>
            <person name="Walk T."/>
            <person name="White J."/>
            <person name="Yandava C."/>
            <person name="Burger G."/>
            <person name="Gray M.W."/>
            <person name="Holland P.W.H."/>
            <person name="King N."/>
            <person name="Lang F.B.F."/>
            <person name="Roger A.J."/>
            <person name="Ruiz-Trillo I."/>
            <person name="Lander E."/>
            <person name="Nusbaum C."/>
        </authorList>
    </citation>
    <scope>NUCLEOTIDE SEQUENCE [LARGE SCALE GENOMIC DNA]</scope>
    <source>
        <strain evidence="2 3">ATCC 50062</strain>
    </source>
</reference>
<organism evidence="2 3">
    <name type="scientific">Thecamonas trahens ATCC 50062</name>
    <dbReference type="NCBI Taxonomy" id="461836"/>
    <lineage>
        <taxon>Eukaryota</taxon>
        <taxon>Apusozoa</taxon>
        <taxon>Apusomonadida</taxon>
        <taxon>Apusomonadidae</taxon>
        <taxon>Thecamonas</taxon>
    </lineage>
</organism>
<evidence type="ECO:0000313" key="3">
    <source>
        <dbReference type="Proteomes" id="UP000054408"/>
    </source>
</evidence>
<sequence>MAPRRARPASGALKPHFSLTLALVRKALLRFGRVAGAAFALRGGLALLAALLTRATAPNRALASLRGLVGVLAPAARLGLALGGYSAATSLAAASTKSLAVQAATAGVTAATALTAFDQETRVSAMLYLGVRVAQAGYNALACVEEEESHPPAGQPEAEGSAMGGSLLFALASAQVMFAALVYPSSLPRSYYAFIRRTQPIATPILEAVRANLWSTDVDAGAVLAYVADSGGDLDDLARASKLLSDPLPCGIPCELLHPERPQCSVQFAHTAFKAAKRALPLYGGLNLVALLFRYKKLMAAPGATLWRTVKSVVRSTAFLTGFVSLFMAAVCTHRRLGLADSGATYFLSGLICSAAILIEAPSRRTELALYVLPRAVSSAFWILVRHGWLRAFPRGEIALFGGVMATLHADAAGRGSL</sequence>
<dbReference type="GeneID" id="25560166"/>
<name>A0A0L0D8P2_THETB</name>
<dbReference type="OrthoDB" id="291792at2759"/>
<dbReference type="eggNOG" id="KOG1398">
    <property type="taxonomic scope" value="Eukaryota"/>
</dbReference>
<dbReference type="AlphaFoldDB" id="A0A0L0D8P2"/>
<feature type="domain" description="Transmembrane protein 135 N-terminal" evidence="1">
    <location>
        <begin position="255"/>
        <end position="381"/>
    </location>
</feature>
<dbReference type="PANTHER" id="PTHR12459:SF6">
    <property type="entry name" value="GB|AAD46013.1"/>
    <property type="match status" value="1"/>
</dbReference>
<proteinExistence type="predicted"/>
<dbReference type="Proteomes" id="UP000054408">
    <property type="component" value="Unassembled WGS sequence"/>
</dbReference>
<evidence type="ECO:0000259" key="1">
    <source>
        <dbReference type="Pfam" id="PF15982"/>
    </source>
</evidence>
<dbReference type="Pfam" id="PF15982">
    <property type="entry name" value="TMEM135_C_rich"/>
    <property type="match status" value="1"/>
</dbReference>
<dbReference type="InterPro" id="IPR031926">
    <property type="entry name" value="TMEM135_N"/>
</dbReference>
<evidence type="ECO:0000313" key="2">
    <source>
        <dbReference type="EMBL" id="KNC48580.1"/>
    </source>
</evidence>
<keyword evidence="3" id="KW-1185">Reference proteome</keyword>
<accession>A0A0L0D8P2</accession>
<dbReference type="EMBL" id="GL349434">
    <property type="protein sequence ID" value="KNC48580.1"/>
    <property type="molecule type" value="Genomic_DNA"/>
</dbReference>
<dbReference type="RefSeq" id="XP_013762636.1">
    <property type="nucleotide sequence ID" value="XM_013907182.1"/>
</dbReference>
<protein>
    <submittedName>
        <fullName evidence="2">Integral membrane protein</fullName>
    </submittedName>
</protein>
<gene>
    <name evidence="2" type="ORF">AMSG_00357</name>
</gene>
<dbReference type="OMA" id="WAILLEP"/>
<dbReference type="InterPro" id="IPR026749">
    <property type="entry name" value="Tmem135"/>
</dbReference>
<dbReference type="PANTHER" id="PTHR12459">
    <property type="entry name" value="TRANSMEMBRANE PROTEIN 135-RELATED"/>
    <property type="match status" value="1"/>
</dbReference>